<keyword evidence="2" id="KW-0596">Phosphopantetheine</keyword>
<dbReference type="Gene3D" id="3.30.300.30">
    <property type="match status" value="2"/>
</dbReference>
<dbReference type="EMBL" id="FUWZ01000001">
    <property type="protein sequence ID" value="SJZ86600.1"/>
    <property type="molecule type" value="Genomic_DNA"/>
</dbReference>
<evidence type="ECO:0000256" key="3">
    <source>
        <dbReference type="ARBA" id="ARBA00022553"/>
    </source>
</evidence>
<name>A0A1T4P4S2_9BACT</name>
<dbReference type="InterPro" id="IPR042099">
    <property type="entry name" value="ANL_N_sf"/>
</dbReference>
<dbReference type="InterPro" id="IPR023213">
    <property type="entry name" value="CAT-like_dom_sf"/>
</dbReference>
<dbReference type="PANTHER" id="PTHR45527:SF1">
    <property type="entry name" value="FATTY ACID SYNTHASE"/>
    <property type="match status" value="1"/>
</dbReference>
<reference evidence="6" key="1">
    <citation type="submission" date="2017-02" db="EMBL/GenBank/DDBJ databases">
        <authorList>
            <person name="Varghese N."/>
            <person name="Submissions S."/>
        </authorList>
    </citation>
    <scope>NUCLEOTIDE SEQUENCE [LARGE SCALE GENOMIC DNA]</scope>
    <source>
        <strain evidence="6">DSM 22224</strain>
    </source>
</reference>
<evidence type="ECO:0000313" key="5">
    <source>
        <dbReference type="EMBL" id="SJZ86600.1"/>
    </source>
</evidence>
<keyword evidence="6" id="KW-1185">Reference proteome</keyword>
<dbReference type="Gene3D" id="2.30.38.10">
    <property type="entry name" value="Luciferase, Domain 3"/>
    <property type="match status" value="1"/>
</dbReference>
<dbReference type="InterPro" id="IPR045851">
    <property type="entry name" value="AMP-bd_C_sf"/>
</dbReference>
<dbReference type="GO" id="GO:0005737">
    <property type="term" value="C:cytoplasm"/>
    <property type="evidence" value="ECO:0007669"/>
    <property type="project" value="TreeGrafter"/>
</dbReference>
<dbReference type="FunFam" id="3.40.50.980:FF:000001">
    <property type="entry name" value="Non-ribosomal peptide synthetase"/>
    <property type="match status" value="1"/>
</dbReference>
<dbReference type="GO" id="GO:0043041">
    <property type="term" value="P:amino acid activation for nonribosomal peptide biosynthetic process"/>
    <property type="evidence" value="ECO:0007669"/>
    <property type="project" value="TreeGrafter"/>
</dbReference>
<dbReference type="PROSITE" id="PS00012">
    <property type="entry name" value="PHOSPHOPANTETHEINE"/>
    <property type="match status" value="2"/>
</dbReference>
<dbReference type="STRING" id="634771.SAMN04488128_1011921"/>
<protein>
    <submittedName>
        <fullName evidence="5">Non-ribosomal peptide synthase domain TIGR01720/amino acid adenylation domain-containing protein</fullName>
    </submittedName>
</protein>
<dbReference type="SUPFAM" id="SSF47336">
    <property type="entry name" value="ACP-like"/>
    <property type="match status" value="2"/>
</dbReference>
<proteinExistence type="predicted"/>
<accession>A0A1T4P4S2</accession>
<dbReference type="Gene3D" id="3.30.559.30">
    <property type="entry name" value="Nonribosomal peptide synthetase, condensation domain"/>
    <property type="match status" value="2"/>
</dbReference>
<dbReference type="PANTHER" id="PTHR45527">
    <property type="entry name" value="NONRIBOSOMAL PEPTIDE SYNTHETASE"/>
    <property type="match status" value="1"/>
</dbReference>
<comment type="cofactor">
    <cofactor evidence="1">
        <name>pantetheine 4'-phosphate</name>
        <dbReference type="ChEBI" id="CHEBI:47942"/>
    </cofactor>
</comment>
<dbReference type="InterPro" id="IPR001242">
    <property type="entry name" value="Condensation_dom"/>
</dbReference>
<evidence type="ECO:0000259" key="4">
    <source>
        <dbReference type="PROSITE" id="PS50075"/>
    </source>
</evidence>
<dbReference type="Proteomes" id="UP000190367">
    <property type="component" value="Unassembled WGS sequence"/>
</dbReference>
<evidence type="ECO:0000313" key="6">
    <source>
        <dbReference type="Proteomes" id="UP000190367"/>
    </source>
</evidence>
<dbReference type="GO" id="GO:0003824">
    <property type="term" value="F:catalytic activity"/>
    <property type="evidence" value="ECO:0007669"/>
    <property type="project" value="InterPro"/>
</dbReference>
<dbReference type="Pfam" id="PF00501">
    <property type="entry name" value="AMP-binding"/>
    <property type="match status" value="2"/>
</dbReference>
<feature type="domain" description="Carrier" evidence="4">
    <location>
        <begin position="1602"/>
        <end position="1676"/>
    </location>
</feature>
<dbReference type="Pfam" id="PF00550">
    <property type="entry name" value="PP-binding"/>
    <property type="match status" value="2"/>
</dbReference>
<dbReference type="Pfam" id="PF00668">
    <property type="entry name" value="Condensation"/>
    <property type="match status" value="2"/>
</dbReference>
<dbReference type="SUPFAM" id="SSF52777">
    <property type="entry name" value="CoA-dependent acyltransferases"/>
    <property type="match status" value="4"/>
</dbReference>
<dbReference type="InterPro" id="IPR010071">
    <property type="entry name" value="AA_adenyl_dom"/>
</dbReference>
<dbReference type="CDD" id="cd19531">
    <property type="entry name" value="LCL_NRPS-like"/>
    <property type="match status" value="1"/>
</dbReference>
<gene>
    <name evidence="5" type="ORF">SAMN04488128_1011921</name>
</gene>
<dbReference type="GO" id="GO:0031177">
    <property type="term" value="F:phosphopantetheine binding"/>
    <property type="evidence" value="ECO:0007669"/>
    <property type="project" value="TreeGrafter"/>
</dbReference>
<dbReference type="InterPro" id="IPR000873">
    <property type="entry name" value="AMP-dep_synth/lig_dom"/>
</dbReference>
<dbReference type="PROSITE" id="PS00455">
    <property type="entry name" value="AMP_BINDING"/>
    <property type="match status" value="2"/>
</dbReference>
<evidence type="ECO:0000256" key="2">
    <source>
        <dbReference type="ARBA" id="ARBA00022450"/>
    </source>
</evidence>
<dbReference type="InterPro" id="IPR006162">
    <property type="entry name" value="Ppantetheine_attach_site"/>
</dbReference>
<dbReference type="InterPro" id="IPR036736">
    <property type="entry name" value="ACP-like_sf"/>
</dbReference>
<organism evidence="5 6">
    <name type="scientific">Chitinophaga eiseniae</name>
    <dbReference type="NCBI Taxonomy" id="634771"/>
    <lineage>
        <taxon>Bacteria</taxon>
        <taxon>Pseudomonadati</taxon>
        <taxon>Bacteroidota</taxon>
        <taxon>Chitinophagia</taxon>
        <taxon>Chitinophagales</taxon>
        <taxon>Chitinophagaceae</taxon>
        <taxon>Chitinophaga</taxon>
    </lineage>
</organism>
<keyword evidence="3" id="KW-0597">Phosphoprotein</keyword>
<dbReference type="NCBIfam" id="TIGR01733">
    <property type="entry name" value="AA-adenyl-dom"/>
    <property type="match status" value="1"/>
</dbReference>
<evidence type="ECO:0000256" key="1">
    <source>
        <dbReference type="ARBA" id="ARBA00001957"/>
    </source>
</evidence>
<dbReference type="Gene3D" id="3.30.559.10">
    <property type="entry name" value="Chloramphenicol acetyltransferase-like domain"/>
    <property type="match status" value="2"/>
</dbReference>
<dbReference type="InterPro" id="IPR009081">
    <property type="entry name" value="PP-bd_ACP"/>
</dbReference>
<dbReference type="Gene3D" id="1.10.1200.10">
    <property type="entry name" value="ACP-like"/>
    <property type="match status" value="2"/>
</dbReference>
<dbReference type="Gene3D" id="3.40.50.980">
    <property type="match status" value="2"/>
</dbReference>
<dbReference type="CDD" id="cd05930">
    <property type="entry name" value="A_NRPS"/>
    <property type="match status" value="1"/>
</dbReference>
<feature type="domain" description="Carrier" evidence="4">
    <location>
        <begin position="575"/>
        <end position="650"/>
    </location>
</feature>
<dbReference type="PROSITE" id="PS50075">
    <property type="entry name" value="CARRIER"/>
    <property type="match status" value="2"/>
</dbReference>
<dbReference type="Gene3D" id="3.40.50.12780">
    <property type="entry name" value="N-terminal domain of ligase-like"/>
    <property type="match status" value="1"/>
</dbReference>
<sequence length="2103" mass="234875">MPVTQCRSLSDILSEKGLLEDKGITFIESGSHEYFVSYRELFARALSALYYLQQKGISPGDELVLQIEDNSAFLTIFWACILGGIIPVPLTIGQNDEHKQKLFNVWSVLNNPSLAIAADDLEKVRLYAGKNQQDALFGKMRQNSLFVKDILQEHVAGKIFPAREEDLAFIQFSSGSTGKPKGVRLTHGNLIANINAISTMAGYHENDATLSWMPLTHDMGLIGFHLNPLCIGMQQYLMPTNTFVRRPALWMEKATTHRVTILCSPNFGYEYLLKHAAISDRWDLSTVRILYNGAEPISHLLYEDFIRRLAAAGLPATAVRPVYGLAEASLAVTMSETATPAKTMTIDSRFMGRGERVMVKQPGEEYAITQVDVGKPVPECLVRIANEDNIPVPELMVHEIQISGRNVTRGYYNNTFATDQLITADGWLKTGDLGYLWNDHLYVTGRAKDVLFINGKNFYSHDIEQVAGEVDGISLNKIVVAGHFNHLAQKETAVAFVFHRGALSQFLPLADALKRHVNSRLGIVLDRVIPVQHIPRTTSGKLQRFSLTELLLQGAFDDVEKELASMMTNGRTADGPLTATEALLVDIWKDVLQQEHIGIHDNFFETGGNSLRAIEAAMKISAVFSQAFPVHLLFEKKTIAALAAVVQTGSEAPPVRDIPPAAGQRAFTPVAPVQKTLYYNWERDKDAVAYNIPVAVEITGNITADRLQACFRLLLQRHEVLRMSFHMQDQPVMQVHEEVPFFLAAVSCDPAELHTLVQPFDLHQAPLCRAQLVTTPASRQLLFLDFHHIIADGISISLFIDELFTLYTGGDLRPLKVCYRDYAEWQLNAVDTDQRSWWRQVLSGTLPVLDLPADYQRPAVFLQEGEKLRFNLGPGMVQSLRQLARKADCTLQVLLFFIYKILLQKYTRQQDIVIGVPVAGRNHLDLLALQGMFVNNLCIRNPLDPEDHFLHGLKKEQAQLLQAMKRQDVPFGEILQLADGVRDPGRHPVFDTMFVYQNMPQPRSNYGDLTIRMYPFDPRISKFDLTLEMFEENEHLRYNLEYATSIFSRETILTFSRHLEALMANVVADPFCRIADLRLADAVHQYTAITREDYPRDKTADELFALQAAATPHAIALEYRGACYSYEAINRRSDAVAHRLQQEGISTGAIVALIFHRSPEFIIALLGVLKAGAAYVPVDPELPDERISFILRDCRTGHVLTTDDLCGRTYYSPDVKILTGIYSEETGPRPVMAHTPEDLAYVIYTSGTTGHPKGAMISHRSLVNYATWAIRSYLPNGPAAMPLYTAISFDLTITAIFPPLLSGNKIVVYEDQPGALVLEQILKDNKVEVVKITPSHLRLLRDDRLKALIGETCRIKAFVIGGESLETWLAKDIHRIFSGRAALYNEYGPTETTVGCMIHRFDPAEEWLTVPIGIPAANTSTYLLDEQLKHVPVGLTGEIYIAGDGVGKGYLHNEQLTARRFIDDPFEPGRRMYKTGDLARRLPEGKLLFLGRTDRQVKINGYRIEPAEIEQQLLGYMGMMEAVVDITPAAAGQPLLVAYYKTAPGATVSASQLKNYLAARLPYYMVPAYFHLVNEIPLTVNGKVDTARLILPQPEIPAEKKEPANAMVTLVLEIWRTVLQSPGMQADDNFFAYGGDSVKAIQIVSKLSAHGIYIKVKDLLTYHTVEQICLHLPAATTNIVHEQGAMSGEKGPTPIESWFFAHRFPHPEYYNQSVLLQLQRPLGPTDLQQAFNRLLVHHDGLRLNYNPDSGLLFYNSHHLDETFALTVFNTDVAGLTAVCEQVRGGFDLQHGLLIRGALIHLQDGRNMLFITAHHLVVDGVTWRVLLEDLYLLLNDAAATLPLKTASLAEWSKCLAPQFPALTASLPEENRLADCKVADSSHHTLKIDAAVTAAFSRNAWQLYKADISVLLCAALVKALAEGAGRRALVIEQEHHGRDLADIDVSRTAGWFTTMYPLVVRDTGIELPLLIRTMQEEMRLAAGTLTAQQLTEPADIRYNYLGDFTRDLHNDLFTYANLPTGREVHGDNPITVQLELNAMVVHGELLIDLTYHTKIIPEGTVRTCMLLLEQQIKLLAVAADEGENAPAPSDFDCVDLTQEELDILF</sequence>
<dbReference type="InterPro" id="IPR020845">
    <property type="entry name" value="AMP-binding_CS"/>
</dbReference>
<dbReference type="FunFam" id="2.30.38.10:FF:000001">
    <property type="entry name" value="Non-ribosomal peptide synthetase PvdI"/>
    <property type="match status" value="1"/>
</dbReference>
<dbReference type="SUPFAM" id="SSF56801">
    <property type="entry name" value="Acetyl-CoA synthetase-like"/>
    <property type="match status" value="2"/>
</dbReference>
<dbReference type="GO" id="GO:0044550">
    <property type="term" value="P:secondary metabolite biosynthetic process"/>
    <property type="evidence" value="ECO:0007669"/>
    <property type="project" value="TreeGrafter"/>
</dbReference>